<keyword evidence="2" id="KW-0812">Transmembrane</keyword>
<keyword evidence="3" id="KW-0614">Plasmid</keyword>
<name>Q1J2K7_DEIGD</name>
<evidence type="ECO:0000256" key="2">
    <source>
        <dbReference type="SAM" id="Phobius"/>
    </source>
</evidence>
<dbReference type="Proteomes" id="UP000002431">
    <property type="component" value="Plasmid pDGEO01"/>
</dbReference>
<gene>
    <name evidence="3" type="ordered locus">Dgeo_2848</name>
</gene>
<accession>Q1J2K7</accession>
<evidence type="ECO:0000313" key="3">
    <source>
        <dbReference type="EMBL" id="ABF44277.1"/>
    </source>
</evidence>
<keyword evidence="2" id="KW-1133">Transmembrane helix</keyword>
<dbReference type="KEGG" id="dge:Dgeo_2848"/>
<dbReference type="AlphaFoldDB" id="Q1J2K7"/>
<dbReference type="HOGENOM" id="CLU_1501141_0_0_0"/>
<evidence type="ECO:0000313" key="4">
    <source>
        <dbReference type="Proteomes" id="UP000002431"/>
    </source>
</evidence>
<organism evidence="3 4">
    <name type="scientific">Deinococcus geothermalis (strain DSM 11300 / CIP 105573 / AG-3a)</name>
    <dbReference type="NCBI Taxonomy" id="319795"/>
    <lineage>
        <taxon>Bacteria</taxon>
        <taxon>Thermotogati</taxon>
        <taxon>Deinococcota</taxon>
        <taxon>Deinococci</taxon>
        <taxon>Deinococcales</taxon>
        <taxon>Deinococcaceae</taxon>
        <taxon>Deinococcus</taxon>
    </lineage>
</organism>
<geneLocation type="plasmid" evidence="3 4">
    <name>pDGEO01</name>
</geneLocation>
<evidence type="ECO:0000256" key="1">
    <source>
        <dbReference type="SAM" id="MobiDB-lite"/>
    </source>
</evidence>
<keyword evidence="4" id="KW-1185">Reference proteome</keyword>
<feature type="region of interest" description="Disordered" evidence="1">
    <location>
        <begin position="1"/>
        <end position="28"/>
    </location>
</feature>
<sequence>MRPRTRRVTRSGGCPGWPGDQSGRLSSHCSVPREQRTVRAMHPTGHPAPRIARCSPLFRQRGHSRLTRPLKLGALLLLAAGLALAGVWLTLPFDRQDFQLREQALGACHKAISKQRLAGHRIDGFRLIPSSVTRTGQQVQADYVARESGLHGWNSGAIITLHCRVAGGQVQLYLVTPAR</sequence>
<protein>
    <submittedName>
        <fullName evidence="3">Uncharacterized protein</fullName>
    </submittedName>
</protein>
<reference evidence="3" key="1">
    <citation type="submission" date="2006-04" db="EMBL/GenBank/DDBJ databases">
        <title>Complete sequence of plasmid1 pDGEO01 of Deinococcus geothermalis DSM 11300.</title>
        <authorList>
            <consortium name="US DOE Joint Genome Institute"/>
            <person name="Copeland A."/>
            <person name="Lucas S."/>
            <person name="Lapidus A."/>
            <person name="Barry K."/>
            <person name="Detter J.C."/>
            <person name="Glavina del Rio T."/>
            <person name="Hammon N."/>
            <person name="Israni S."/>
            <person name="Dalin E."/>
            <person name="Tice H."/>
            <person name="Pitluck S."/>
            <person name="Brettin T."/>
            <person name="Bruce D."/>
            <person name="Han C."/>
            <person name="Tapia R."/>
            <person name="Saunders E."/>
            <person name="Gilna P."/>
            <person name="Schmutz J."/>
            <person name="Larimer F."/>
            <person name="Land M."/>
            <person name="Hauser L."/>
            <person name="Kyrpides N."/>
            <person name="Kim E."/>
            <person name="Daly M.J."/>
            <person name="Fredrickson J.K."/>
            <person name="Makarova K.S."/>
            <person name="Gaidamakova E.K."/>
            <person name="Zhai M."/>
            <person name="Richardson P."/>
        </authorList>
    </citation>
    <scope>NUCLEOTIDE SEQUENCE</scope>
    <source>
        <strain evidence="3">DSM 11300</strain>
        <plasmid evidence="3">pDGEO01</plasmid>
    </source>
</reference>
<feature type="transmembrane region" description="Helical" evidence="2">
    <location>
        <begin position="69"/>
        <end position="91"/>
    </location>
</feature>
<keyword evidence="2" id="KW-0472">Membrane</keyword>
<proteinExistence type="predicted"/>
<dbReference type="EMBL" id="CP000358">
    <property type="protein sequence ID" value="ABF44277.1"/>
    <property type="molecule type" value="Genomic_DNA"/>
</dbReference>